<protein>
    <submittedName>
        <fullName evidence="2">Uncharacterized protein</fullName>
    </submittedName>
</protein>
<name>A0A1I8P406_STOCA</name>
<gene>
    <name evidence="2" type="primary">106088903</name>
</gene>
<dbReference type="EnsemblMetazoa" id="SCAU004637-RA">
    <property type="protein sequence ID" value="SCAU004637-PA"/>
    <property type="gene ID" value="SCAU004637"/>
</dbReference>
<evidence type="ECO:0000256" key="1">
    <source>
        <dbReference type="SAM" id="SignalP"/>
    </source>
</evidence>
<keyword evidence="1" id="KW-0732">Signal</keyword>
<dbReference type="OrthoDB" id="10606462at2759"/>
<reference evidence="2" key="1">
    <citation type="submission" date="2020-05" db="UniProtKB">
        <authorList>
            <consortium name="EnsemblMetazoa"/>
        </authorList>
    </citation>
    <scope>IDENTIFICATION</scope>
    <source>
        <strain evidence="2">USDA</strain>
    </source>
</reference>
<feature type="signal peptide" evidence="1">
    <location>
        <begin position="1"/>
        <end position="28"/>
    </location>
</feature>
<dbReference type="Proteomes" id="UP000095300">
    <property type="component" value="Unassembled WGS sequence"/>
</dbReference>
<accession>A0A1I8P406</accession>
<dbReference type="AlphaFoldDB" id="A0A1I8P406"/>
<dbReference type="KEGG" id="scac:106088903"/>
<keyword evidence="3" id="KW-1185">Reference proteome</keyword>
<proteinExistence type="predicted"/>
<sequence>MAKSKFLRVTSIVTILAAFGSAVVRIAADGCIHTFHVIHEHLPADSNHQINSKNAENSPVHSHSITHEDVYRENLQNNVLQAIQIIRQHPTEFIKTVQYVNTNDQIANDESYPSYTDAIETLKSLKAYGAFSDERRLLNSYGQPIAGSWQIF</sequence>
<evidence type="ECO:0000313" key="2">
    <source>
        <dbReference type="EnsemblMetazoa" id="SCAU004637-PA"/>
    </source>
</evidence>
<feature type="chain" id="PRO_5009326013" evidence="1">
    <location>
        <begin position="29"/>
        <end position="152"/>
    </location>
</feature>
<organism evidence="2 3">
    <name type="scientific">Stomoxys calcitrans</name>
    <name type="common">Stable fly</name>
    <name type="synonym">Conops calcitrans</name>
    <dbReference type="NCBI Taxonomy" id="35570"/>
    <lineage>
        <taxon>Eukaryota</taxon>
        <taxon>Metazoa</taxon>
        <taxon>Ecdysozoa</taxon>
        <taxon>Arthropoda</taxon>
        <taxon>Hexapoda</taxon>
        <taxon>Insecta</taxon>
        <taxon>Pterygota</taxon>
        <taxon>Neoptera</taxon>
        <taxon>Endopterygota</taxon>
        <taxon>Diptera</taxon>
        <taxon>Brachycera</taxon>
        <taxon>Muscomorpha</taxon>
        <taxon>Muscoidea</taxon>
        <taxon>Muscidae</taxon>
        <taxon>Stomoxys</taxon>
    </lineage>
</organism>
<evidence type="ECO:0000313" key="3">
    <source>
        <dbReference type="Proteomes" id="UP000095300"/>
    </source>
</evidence>
<dbReference type="VEuPathDB" id="VectorBase:SCAU004637"/>